<protein>
    <submittedName>
        <fullName evidence="4">Uncharacterized protein</fullName>
    </submittedName>
</protein>
<keyword evidence="5" id="KW-1185">Reference proteome</keyword>
<evidence type="ECO:0000256" key="1">
    <source>
        <dbReference type="SAM" id="MobiDB-lite"/>
    </source>
</evidence>
<organism evidence="4 5">
    <name type="scientific">Potamilus streckersoni</name>
    <dbReference type="NCBI Taxonomy" id="2493646"/>
    <lineage>
        <taxon>Eukaryota</taxon>
        <taxon>Metazoa</taxon>
        <taxon>Spiralia</taxon>
        <taxon>Lophotrochozoa</taxon>
        <taxon>Mollusca</taxon>
        <taxon>Bivalvia</taxon>
        <taxon>Autobranchia</taxon>
        <taxon>Heteroconchia</taxon>
        <taxon>Palaeoheterodonta</taxon>
        <taxon>Unionida</taxon>
        <taxon>Unionoidea</taxon>
        <taxon>Unionidae</taxon>
        <taxon>Ambleminae</taxon>
        <taxon>Lampsilini</taxon>
        <taxon>Potamilus</taxon>
    </lineage>
</organism>
<name>A0AAE0W1L5_9BIVA</name>
<feature type="signal peptide" evidence="3">
    <location>
        <begin position="1"/>
        <end position="25"/>
    </location>
</feature>
<reference evidence="4" key="1">
    <citation type="journal article" date="2021" name="Genome Biol. Evol.">
        <title>A High-Quality Reference Genome for a Parasitic Bivalve with Doubly Uniparental Inheritance (Bivalvia: Unionida).</title>
        <authorList>
            <person name="Smith C.H."/>
        </authorList>
    </citation>
    <scope>NUCLEOTIDE SEQUENCE</scope>
    <source>
        <strain evidence="4">CHS0354</strain>
    </source>
</reference>
<dbReference type="AlphaFoldDB" id="A0AAE0W1L5"/>
<accession>A0AAE0W1L5</accession>
<keyword evidence="2" id="KW-0812">Transmembrane</keyword>
<comment type="caution">
    <text evidence="4">The sequence shown here is derived from an EMBL/GenBank/DDBJ whole genome shotgun (WGS) entry which is preliminary data.</text>
</comment>
<proteinExistence type="predicted"/>
<feature type="region of interest" description="Disordered" evidence="1">
    <location>
        <begin position="184"/>
        <end position="210"/>
    </location>
</feature>
<reference evidence="4" key="3">
    <citation type="submission" date="2023-05" db="EMBL/GenBank/DDBJ databases">
        <authorList>
            <person name="Smith C.H."/>
        </authorList>
    </citation>
    <scope>NUCLEOTIDE SEQUENCE</scope>
    <source>
        <strain evidence="4">CHS0354</strain>
        <tissue evidence="4">Mantle</tissue>
    </source>
</reference>
<feature type="transmembrane region" description="Helical" evidence="2">
    <location>
        <begin position="225"/>
        <end position="248"/>
    </location>
</feature>
<feature type="region of interest" description="Disordered" evidence="1">
    <location>
        <begin position="436"/>
        <end position="464"/>
    </location>
</feature>
<evidence type="ECO:0000256" key="3">
    <source>
        <dbReference type="SAM" id="SignalP"/>
    </source>
</evidence>
<gene>
    <name evidence="4" type="ORF">CHS0354_016829</name>
</gene>
<reference evidence="4" key="2">
    <citation type="journal article" date="2021" name="Genome Biol. Evol.">
        <title>Developing a high-quality reference genome for a parasitic bivalve with doubly uniparental inheritance (Bivalvia: Unionida).</title>
        <authorList>
            <person name="Smith C.H."/>
        </authorList>
    </citation>
    <scope>NUCLEOTIDE SEQUENCE</scope>
    <source>
        <strain evidence="4">CHS0354</strain>
        <tissue evidence="4">Mantle</tissue>
    </source>
</reference>
<keyword evidence="2" id="KW-1133">Transmembrane helix</keyword>
<feature type="region of interest" description="Disordered" evidence="1">
    <location>
        <begin position="531"/>
        <end position="557"/>
    </location>
</feature>
<evidence type="ECO:0000256" key="2">
    <source>
        <dbReference type="SAM" id="Phobius"/>
    </source>
</evidence>
<evidence type="ECO:0000313" key="4">
    <source>
        <dbReference type="EMBL" id="KAK3598723.1"/>
    </source>
</evidence>
<evidence type="ECO:0000313" key="5">
    <source>
        <dbReference type="Proteomes" id="UP001195483"/>
    </source>
</evidence>
<feature type="compositionally biased region" description="Basic and acidic residues" evidence="1">
    <location>
        <begin position="184"/>
        <end position="207"/>
    </location>
</feature>
<feature type="compositionally biased region" description="Polar residues" evidence="1">
    <location>
        <begin position="546"/>
        <end position="557"/>
    </location>
</feature>
<keyword evidence="3" id="KW-0732">Signal</keyword>
<sequence>MRCKSKMSQSWRLLLFVTISKISNASRCPGEQVEHVIVETYERRCCYPHMVDIGNEFEMCSVDGGNDTQRPCGPGLIQPDQTSSEHEPECISEMEFLNCNSYDTKIVQDGASKKCICNLDAGFCGLNPLLCTQISSINHAAGCKVDQSCKCVIPNSLQPITQDRTEVTKLSNRVVNISLSQLPTKEKPSWTDGKTTEEQQSRGEHDVNNSVNNDILSNSNNNLSVVIPSVLVPCLFLGLLGLLLYSICQWRRSNIRPSAVNSPLLKGERNDIEVGFRDEEIGALRCQDSKVPVQSSSTSSINNTYEDLRTFKREAFKQARERSTTPACPASDISARAQDPGNLTSVDLVEELLRPVFHSDVPYTPLCPESIESSGMDRVYGEISRVPQSSESSVTQQTGVSSELVQSTEISLTQERREVNPVGAATAMRASDFGHDTNVKEYGRSPGPIQELTKGKNTTSHGAGEVRAERPVNVPCLEGSTERDSEDTELKAQECSQRTGVMMDVTNMPFTNELMARNTLILDLSSVVSDPSGVCSEDTEERNEETNCQDPFPSNSF</sequence>
<keyword evidence="2" id="KW-0472">Membrane</keyword>
<dbReference type="EMBL" id="JAEAOA010001034">
    <property type="protein sequence ID" value="KAK3598723.1"/>
    <property type="molecule type" value="Genomic_DNA"/>
</dbReference>
<dbReference type="Proteomes" id="UP001195483">
    <property type="component" value="Unassembled WGS sequence"/>
</dbReference>
<feature type="chain" id="PRO_5042085793" evidence="3">
    <location>
        <begin position="26"/>
        <end position="557"/>
    </location>
</feature>
<feature type="region of interest" description="Disordered" evidence="1">
    <location>
        <begin position="386"/>
        <end position="409"/>
    </location>
</feature>